<dbReference type="InterPro" id="IPR011989">
    <property type="entry name" value="ARM-like"/>
</dbReference>
<dbReference type="GO" id="GO:0000774">
    <property type="term" value="F:adenyl-nucleotide exchange factor activity"/>
    <property type="evidence" value="ECO:0007669"/>
    <property type="project" value="TreeGrafter"/>
</dbReference>
<evidence type="ECO:0000256" key="5">
    <source>
        <dbReference type="ARBA" id="ARBA00075420"/>
    </source>
</evidence>
<dbReference type="InterPro" id="IPR016024">
    <property type="entry name" value="ARM-type_fold"/>
</dbReference>
<dbReference type="PANTHER" id="PTHR19316">
    <property type="entry name" value="PROTEIN FOLDING REGULATOR"/>
    <property type="match status" value="1"/>
</dbReference>
<dbReference type="Pfam" id="PF08609">
    <property type="entry name" value="Fes1"/>
    <property type="match status" value="1"/>
</dbReference>
<dbReference type="InterPro" id="IPR050693">
    <property type="entry name" value="Hsp70_NEF-Inhibitors"/>
</dbReference>
<evidence type="ECO:0000256" key="3">
    <source>
        <dbReference type="ARBA" id="ARBA00064806"/>
    </source>
</evidence>
<dbReference type="Gene3D" id="1.25.10.10">
    <property type="entry name" value="Leucine-rich Repeat Variant"/>
    <property type="match status" value="1"/>
</dbReference>
<proteinExistence type="predicted"/>
<keyword evidence="2" id="KW-0677">Repeat</keyword>
<dbReference type="GO" id="GO:0005783">
    <property type="term" value="C:endoplasmic reticulum"/>
    <property type="evidence" value="ECO:0007669"/>
    <property type="project" value="TreeGrafter"/>
</dbReference>
<dbReference type="SUPFAM" id="SSF48371">
    <property type="entry name" value="ARM repeat"/>
    <property type="match status" value="1"/>
</dbReference>
<evidence type="ECO:0000259" key="7">
    <source>
        <dbReference type="Pfam" id="PF08609"/>
    </source>
</evidence>
<protein>
    <recommendedName>
        <fullName evidence="4">Hsp70-binding protein 1</fullName>
    </recommendedName>
    <alternativeName>
        <fullName evidence="5">Heat shock protein-binding protein 1</fullName>
    </alternativeName>
    <alternativeName>
        <fullName evidence="6">Hsp70-interacting protein 1</fullName>
    </alternativeName>
</protein>
<sequence length="326" mass="36408">MSGETPRNLGNLPALLNFCVRNTATEDAPSAPTGEMDPERRKWLDDALSEMTISPVEEMQKNLKMIRDTLDQVNESASPPSEEACSTLQSALENIVEYVCSIDCANDFHKIGGFEVLDSLLHFPDAVVCSRTSDLIAELVQNNPYCQREAAGHLKTLLELVDSAEDENVRVKALYAVSCMVRHNLPGYLEFEKQNGLAVLMRTLQSNVLRLKAKACFLLSSLCSQQTESRETLLQMGFVEQLAALLRHEQGPHREHLLGTLATLVTECASARDECRRPELRLEATLRECVGSASGREECREERDHCTLILATCFNDRSHEAPEMDR</sequence>
<dbReference type="EMBL" id="GIFC01016210">
    <property type="protein sequence ID" value="MXU98293.1"/>
    <property type="molecule type" value="Transcribed_RNA"/>
</dbReference>
<evidence type="ECO:0000256" key="2">
    <source>
        <dbReference type="ARBA" id="ARBA00022737"/>
    </source>
</evidence>
<evidence type="ECO:0000256" key="6">
    <source>
        <dbReference type="ARBA" id="ARBA00081319"/>
    </source>
</evidence>
<feature type="domain" description="Nucleotide exchange factor Fes1" evidence="7">
    <location>
        <begin position="14"/>
        <end position="107"/>
    </location>
</feature>
<keyword evidence="1" id="KW-0597">Phosphoprotein</keyword>
<evidence type="ECO:0000313" key="8">
    <source>
        <dbReference type="EMBL" id="MXU98293.1"/>
    </source>
</evidence>
<keyword evidence="8" id="KW-0346">Stress response</keyword>
<dbReference type="AlphaFoldDB" id="A0A6B0V7L5"/>
<dbReference type="InterPro" id="IPR013918">
    <property type="entry name" value="Nucleotide_exch_fac_Fes1"/>
</dbReference>
<evidence type="ECO:0000256" key="4">
    <source>
        <dbReference type="ARBA" id="ARBA00069271"/>
    </source>
</evidence>
<dbReference type="FunFam" id="1.25.10.10:FF:000178">
    <property type="entry name" value="hsp70-binding protein 1 isoform X1"/>
    <property type="match status" value="1"/>
</dbReference>
<organism evidence="8">
    <name type="scientific">Ixodes ricinus</name>
    <name type="common">Common tick</name>
    <name type="synonym">Acarus ricinus</name>
    <dbReference type="NCBI Taxonomy" id="34613"/>
    <lineage>
        <taxon>Eukaryota</taxon>
        <taxon>Metazoa</taxon>
        <taxon>Ecdysozoa</taxon>
        <taxon>Arthropoda</taxon>
        <taxon>Chelicerata</taxon>
        <taxon>Arachnida</taxon>
        <taxon>Acari</taxon>
        <taxon>Parasitiformes</taxon>
        <taxon>Ixodida</taxon>
        <taxon>Ixodoidea</taxon>
        <taxon>Ixodidae</taxon>
        <taxon>Ixodinae</taxon>
        <taxon>Ixodes</taxon>
    </lineage>
</organism>
<evidence type="ECO:0000256" key="1">
    <source>
        <dbReference type="ARBA" id="ARBA00022553"/>
    </source>
</evidence>
<accession>A0A6B0V7L5</accession>
<name>A0A6B0V7L5_IXORI</name>
<reference evidence="8" key="1">
    <citation type="submission" date="2019-12" db="EMBL/GenBank/DDBJ databases">
        <title>An insight into the sialome of adult female Ixodes ricinus ticks feeding for 6 days.</title>
        <authorList>
            <person name="Perner J."/>
            <person name="Ribeiro J.M.C."/>
        </authorList>
    </citation>
    <scope>NUCLEOTIDE SEQUENCE</scope>
    <source>
        <strain evidence="8">Semi-engorged</strain>
        <tissue evidence="8">Salivary glands</tissue>
    </source>
</reference>
<comment type="subunit">
    <text evidence="3">Interacts with the ATP-binding domain of HSPA1A. Detected in a ternary complex containing STUB1, HSPA1A and HSPBP1. Interacts with PGLYRP1; this interaction blocks the cytotoxic activity of the PGLYRP1-HSPA1A complex.</text>
</comment>
<dbReference type="PANTHER" id="PTHR19316:SF18">
    <property type="entry name" value="HSP70-BINDING PROTEIN 1"/>
    <property type="match status" value="1"/>
</dbReference>